<evidence type="ECO:0000256" key="4">
    <source>
        <dbReference type="ARBA" id="ARBA00023136"/>
    </source>
</evidence>
<reference evidence="6 7" key="1">
    <citation type="submission" date="2013-08" db="EMBL/GenBank/DDBJ databases">
        <title>The genome sequence of Skermanella stibiiresistens.</title>
        <authorList>
            <person name="Zhu W."/>
            <person name="Wang G."/>
        </authorList>
    </citation>
    <scope>NUCLEOTIDE SEQUENCE [LARGE SCALE GENOMIC DNA]</scope>
    <source>
        <strain evidence="6 7">SB22</strain>
    </source>
</reference>
<dbReference type="RefSeq" id="WP_037455461.1">
    <property type="nucleotide sequence ID" value="NZ_AVFL01000014.1"/>
</dbReference>
<accession>W9GYL2</accession>
<proteinExistence type="inferred from homology"/>
<feature type="transmembrane region" description="Helical" evidence="5">
    <location>
        <begin position="6"/>
        <end position="28"/>
    </location>
</feature>
<dbReference type="Pfam" id="PF01925">
    <property type="entry name" value="TauE"/>
    <property type="match status" value="1"/>
</dbReference>
<feature type="transmembrane region" description="Helical" evidence="5">
    <location>
        <begin position="79"/>
        <end position="112"/>
    </location>
</feature>
<evidence type="ECO:0000256" key="5">
    <source>
        <dbReference type="RuleBase" id="RU363041"/>
    </source>
</evidence>
<dbReference type="Proteomes" id="UP000019486">
    <property type="component" value="Unassembled WGS sequence"/>
</dbReference>
<dbReference type="AlphaFoldDB" id="W9GYL2"/>
<name>W9GYL2_9PROT</name>
<comment type="similarity">
    <text evidence="5">Belongs to the 4-toluene sulfonate uptake permease (TSUP) (TC 2.A.102) family.</text>
</comment>
<feature type="transmembrane region" description="Helical" evidence="5">
    <location>
        <begin position="40"/>
        <end position="59"/>
    </location>
</feature>
<comment type="caution">
    <text evidence="6">The sequence shown here is derived from an EMBL/GenBank/DDBJ whole genome shotgun (WGS) entry which is preliminary data.</text>
</comment>
<evidence type="ECO:0000256" key="3">
    <source>
        <dbReference type="ARBA" id="ARBA00022989"/>
    </source>
</evidence>
<keyword evidence="7" id="KW-1185">Reference proteome</keyword>
<dbReference type="EMBL" id="AVFL01000014">
    <property type="protein sequence ID" value="EWY39025.1"/>
    <property type="molecule type" value="Genomic_DNA"/>
</dbReference>
<keyword evidence="5" id="KW-1003">Cell membrane</keyword>
<dbReference type="InterPro" id="IPR002781">
    <property type="entry name" value="TM_pro_TauE-like"/>
</dbReference>
<feature type="transmembrane region" description="Helical" evidence="5">
    <location>
        <begin position="194"/>
        <end position="216"/>
    </location>
</feature>
<feature type="transmembrane region" description="Helical" evidence="5">
    <location>
        <begin position="133"/>
        <end position="157"/>
    </location>
</feature>
<dbReference type="GO" id="GO:0005886">
    <property type="term" value="C:plasma membrane"/>
    <property type="evidence" value="ECO:0007669"/>
    <property type="project" value="UniProtKB-SubCell"/>
</dbReference>
<evidence type="ECO:0000313" key="7">
    <source>
        <dbReference type="Proteomes" id="UP000019486"/>
    </source>
</evidence>
<evidence type="ECO:0000313" key="6">
    <source>
        <dbReference type="EMBL" id="EWY39025.1"/>
    </source>
</evidence>
<feature type="transmembrane region" description="Helical" evidence="5">
    <location>
        <begin position="169"/>
        <end position="187"/>
    </location>
</feature>
<keyword evidence="4 5" id="KW-0472">Membrane</keyword>
<evidence type="ECO:0000256" key="2">
    <source>
        <dbReference type="ARBA" id="ARBA00022692"/>
    </source>
</evidence>
<gene>
    <name evidence="6" type="ORF">N825_08465</name>
</gene>
<protein>
    <recommendedName>
        <fullName evidence="5">Probable membrane transporter protein</fullName>
    </recommendedName>
</protein>
<comment type="subcellular location">
    <subcellularLocation>
        <location evidence="5">Cell membrane</location>
        <topology evidence="5">Multi-pass membrane protein</topology>
    </subcellularLocation>
    <subcellularLocation>
        <location evidence="1">Membrane</location>
        <topology evidence="1">Multi-pass membrane protein</topology>
    </subcellularLocation>
</comment>
<keyword evidence="3 5" id="KW-1133">Transmembrane helix</keyword>
<keyword evidence="2 5" id="KW-0812">Transmembrane</keyword>
<organism evidence="6 7">
    <name type="scientific">Skermanella stibiiresistens SB22</name>
    <dbReference type="NCBI Taxonomy" id="1385369"/>
    <lineage>
        <taxon>Bacteria</taxon>
        <taxon>Pseudomonadati</taxon>
        <taxon>Pseudomonadota</taxon>
        <taxon>Alphaproteobacteria</taxon>
        <taxon>Rhodospirillales</taxon>
        <taxon>Azospirillaceae</taxon>
        <taxon>Skermanella</taxon>
    </lineage>
</organism>
<evidence type="ECO:0000256" key="1">
    <source>
        <dbReference type="ARBA" id="ARBA00004141"/>
    </source>
</evidence>
<sequence length="244" mass="25891">MDEPFLVGTIIAALAIVQSVFGVGLLVFGTPTLLLLGLDFPEALGLLLPASIAISAIQTASDPTRVATIWRSGRPLLSIGPLIVSLAAVLALGLQARVDVLIGLTLVAAAAIRHDDSLRRRISRLIVSGERPYLMAMGAVHGLTNMGGALLTLYAAAHQDDKHGIRGTIATYYLMFAVAQVATLVIMRPDVLGWRSLLAVIIAAFGYWLCGRIVFMRATPRVYDRAVTGFIAAYGAAVLVKSML</sequence>